<sequence>MGEFFAATLTFPTVLFSFALLVVVAFWVVVLAGGADMDLLDTDTPDSAIHDRWGLGGVPATITVSILIALAWFLCLAGSTVTGMLNLGGVAGFLAGLGVLGVAAAAAVPATRAVVIPLRRTFVPAAPLTRADYVGRVCVIRTGRVGPEFGQAELTSADGSSAIIQVRQTFEHAAEMPLTQGVSAVVYDYDHAAETFWVAPVEGI</sequence>
<reference evidence="2 3" key="1">
    <citation type="submission" date="2020-05" db="EMBL/GenBank/DDBJ databases">
        <title>MicrobeNet Type strains.</title>
        <authorList>
            <person name="Nicholson A.C."/>
        </authorList>
    </citation>
    <scope>NUCLEOTIDE SEQUENCE [LARGE SCALE GENOMIC DNA]</scope>
    <source>
        <strain evidence="2 3">JCM 3224</strain>
    </source>
</reference>
<keyword evidence="3" id="KW-1185">Reference proteome</keyword>
<protein>
    <recommendedName>
        <fullName evidence="4">DUF1449 family protein</fullName>
    </recommendedName>
</protein>
<keyword evidence="1" id="KW-1133">Transmembrane helix</keyword>
<evidence type="ECO:0008006" key="4">
    <source>
        <dbReference type="Google" id="ProtNLM"/>
    </source>
</evidence>
<name>A0A849C6H2_9NOCA</name>
<feature type="transmembrane region" description="Helical" evidence="1">
    <location>
        <begin position="87"/>
        <end position="108"/>
    </location>
</feature>
<proteinExistence type="predicted"/>
<gene>
    <name evidence="2" type="ORF">HLB23_16465</name>
</gene>
<evidence type="ECO:0000256" key="1">
    <source>
        <dbReference type="SAM" id="Phobius"/>
    </source>
</evidence>
<evidence type="ECO:0000313" key="2">
    <source>
        <dbReference type="EMBL" id="NNH71437.1"/>
    </source>
</evidence>
<accession>A0A849C6H2</accession>
<dbReference type="Proteomes" id="UP000586827">
    <property type="component" value="Unassembled WGS sequence"/>
</dbReference>
<comment type="caution">
    <text evidence="2">The sequence shown here is derived from an EMBL/GenBank/DDBJ whole genome shotgun (WGS) entry which is preliminary data.</text>
</comment>
<dbReference type="AlphaFoldDB" id="A0A849C6H2"/>
<evidence type="ECO:0000313" key="3">
    <source>
        <dbReference type="Proteomes" id="UP000586827"/>
    </source>
</evidence>
<feature type="transmembrane region" description="Helical" evidence="1">
    <location>
        <begin position="53"/>
        <end position="75"/>
    </location>
</feature>
<keyword evidence="1" id="KW-0812">Transmembrane</keyword>
<organism evidence="2 3">
    <name type="scientific">Nocardia uniformis</name>
    <dbReference type="NCBI Taxonomy" id="53432"/>
    <lineage>
        <taxon>Bacteria</taxon>
        <taxon>Bacillati</taxon>
        <taxon>Actinomycetota</taxon>
        <taxon>Actinomycetes</taxon>
        <taxon>Mycobacteriales</taxon>
        <taxon>Nocardiaceae</taxon>
        <taxon>Nocardia</taxon>
    </lineage>
</organism>
<dbReference type="EMBL" id="JABELX010000005">
    <property type="protein sequence ID" value="NNH71437.1"/>
    <property type="molecule type" value="Genomic_DNA"/>
</dbReference>
<dbReference type="RefSeq" id="WP_067521247.1">
    <property type="nucleotide sequence ID" value="NZ_JABELX010000005.1"/>
</dbReference>
<feature type="transmembrane region" description="Helical" evidence="1">
    <location>
        <begin position="12"/>
        <end position="33"/>
    </location>
</feature>
<keyword evidence="1" id="KW-0472">Membrane</keyword>